<dbReference type="Pfam" id="PF00702">
    <property type="entry name" value="Hydrolase"/>
    <property type="match status" value="1"/>
</dbReference>
<protein>
    <submittedName>
        <fullName evidence="2">HAD family hydrolase</fullName>
    </submittedName>
</protein>
<dbReference type="SUPFAM" id="SSF56784">
    <property type="entry name" value="HAD-like"/>
    <property type="match status" value="1"/>
</dbReference>
<keyword evidence="3" id="KW-1185">Reference proteome</keyword>
<dbReference type="GO" id="GO:0046872">
    <property type="term" value="F:metal ion binding"/>
    <property type="evidence" value="ECO:0007669"/>
    <property type="project" value="UniProtKB-KW"/>
</dbReference>
<keyword evidence="1" id="KW-0479">Metal-binding</keyword>
<dbReference type="OrthoDB" id="6196267at2"/>
<dbReference type="PANTHER" id="PTHR47478">
    <property type="match status" value="1"/>
</dbReference>
<reference evidence="2 3" key="1">
    <citation type="journal article" date="2019" name="Environ. Microbiol.">
        <title>The phytopathogenic nature of Dickeya aquatica 174/2 and the dynamic early evolution of Dickeya pathogenicity.</title>
        <authorList>
            <person name="Duprey A."/>
            <person name="Taib N."/>
            <person name="Leonard S."/>
            <person name="Garin T."/>
            <person name="Flandrois J.P."/>
            <person name="Nasser W."/>
            <person name="Brochier-Armanet C."/>
            <person name="Reverchon S."/>
        </authorList>
    </citation>
    <scope>NUCLEOTIDE SEQUENCE [LARGE SCALE GENOMIC DNA]</scope>
    <source>
        <strain evidence="2 3">NCPPB 569</strain>
    </source>
</reference>
<dbReference type="InterPro" id="IPR023214">
    <property type="entry name" value="HAD_sf"/>
</dbReference>
<dbReference type="PANTHER" id="PTHR47478:SF1">
    <property type="entry name" value="PYRIMIDINE 5'-NUCLEOTIDASE YJJG"/>
    <property type="match status" value="1"/>
</dbReference>
<dbReference type="Gene3D" id="1.10.150.520">
    <property type="match status" value="1"/>
</dbReference>
<sequence length="171" mass="20524">MVKIVIFDLDDTLVSHKAGADSALKAVTDWIVKYQYAKANSDFSAFREFFYKKNQYLWEDFVLGSIEMKMIFDKRFEYIFDWFDIKLLKHKKLIEGIYWDDYFSNCSLTRDWVPLLSELSEKLPLIICSNGMDKVQIKKLENKNIKKYFKSLYFGKSYPECKPNKVFFIRY</sequence>
<dbReference type="EMBL" id="CP042220">
    <property type="protein sequence ID" value="QDX29451.1"/>
    <property type="molecule type" value="Genomic_DNA"/>
</dbReference>
<dbReference type="GO" id="GO:0016787">
    <property type="term" value="F:hydrolase activity"/>
    <property type="evidence" value="ECO:0007669"/>
    <property type="project" value="UniProtKB-KW"/>
</dbReference>
<dbReference type="InterPro" id="IPR036412">
    <property type="entry name" value="HAD-like_sf"/>
</dbReference>
<dbReference type="Gene3D" id="3.40.50.1000">
    <property type="entry name" value="HAD superfamily/HAD-like"/>
    <property type="match status" value="1"/>
</dbReference>
<keyword evidence="2" id="KW-0378">Hydrolase</keyword>
<evidence type="ECO:0000256" key="1">
    <source>
        <dbReference type="ARBA" id="ARBA00022723"/>
    </source>
</evidence>
<dbReference type="KEGG" id="dic:Dpoa569_0001215"/>
<proteinExistence type="predicted"/>
<dbReference type="Proteomes" id="UP000320591">
    <property type="component" value="Chromosome"/>
</dbReference>
<evidence type="ECO:0000313" key="3">
    <source>
        <dbReference type="Proteomes" id="UP000320591"/>
    </source>
</evidence>
<dbReference type="STRING" id="568768.GCA_000406125_02656"/>
<accession>A0A5B8I4D1</accession>
<dbReference type="InterPro" id="IPR052550">
    <property type="entry name" value="Pyrimidine_5'-ntase_YjjG"/>
</dbReference>
<dbReference type="AlphaFoldDB" id="A0A5B8I4D1"/>
<gene>
    <name evidence="2" type="ORF">Dpoa569_0001215</name>
</gene>
<name>A0A5B8I4D1_9GAMM</name>
<dbReference type="RefSeq" id="WP_042871678.1">
    <property type="nucleotide sequence ID" value="NZ_CM001975.1"/>
</dbReference>
<evidence type="ECO:0000313" key="2">
    <source>
        <dbReference type="EMBL" id="QDX29451.1"/>
    </source>
</evidence>
<organism evidence="2 3">
    <name type="scientific">Dickeya poaceiphila</name>
    <dbReference type="NCBI Taxonomy" id="568768"/>
    <lineage>
        <taxon>Bacteria</taxon>
        <taxon>Pseudomonadati</taxon>
        <taxon>Pseudomonadota</taxon>
        <taxon>Gammaproteobacteria</taxon>
        <taxon>Enterobacterales</taxon>
        <taxon>Pectobacteriaceae</taxon>
        <taxon>Dickeya</taxon>
    </lineage>
</organism>